<evidence type="ECO:0000313" key="2">
    <source>
        <dbReference type="WBParaSite" id="L893_g33679.t1"/>
    </source>
</evidence>
<dbReference type="Proteomes" id="UP000095287">
    <property type="component" value="Unplaced"/>
</dbReference>
<evidence type="ECO:0000313" key="1">
    <source>
        <dbReference type="Proteomes" id="UP000095287"/>
    </source>
</evidence>
<name>A0A1I8A8L9_9BILA</name>
<sequence>MPRSAERKWIVDEIKKVNALNKTISLKTFKIGLLKPCYGLPYTHSAYGKIGNTFSVIGVLLEHLKSPLSVAFVPTDATVRRSRKPESESKAVLKKSKWHLPSCIFPVEIKLKPEGIPSSFIKVCNREGSVKEAQICIRAQSDSKKSTCYS</sequence>
<organism evidence="1 2">
    <name type="scientific">Steinernema glaseri</name>
    <dbReference type="NCBI Taxonomy" id="37863"/>
    <lineage>
        <taxon>Eukaryota</taxon>
        <taxon>Metazoa</taxon>
        <taxon>Ecdysozoa</taxon>
        <taxon>Nematoda</taxon>
        <taxon>Chromadorea</taxon>
        <taxon>Rhabditida</taxon>
        <taxon>Tylenchina</taxon>
        <taxon>Panagrolaimomorpha</taxon>
        <taxon>Strongyloidoidea</taxon>
        <taxon>Steinernematidae</taxon>
        <taxon>Steinernema</taxon>
    </lineage>
</organism>
<dbReference type="WBParaSite" id="L893_g33679.t1">
    <property type="protein sequence ID" value="L893_g33679.t1"/>
    <property type="gene ID" value="L893_g33679"/>
</dbReference>
<protein>
    <submittedName>
        <fullName evidence="2">Transposase_23 domain-containing protein</fullName>
    </submittedName>
</protein>
<proteinExistence type="predicted"/>
<keyword evidence="1" id="KW-1185">Reference proteome</keyword>
<reference evidence="2" key="1">
    <citation type="submission" date="2016-11" db="UniProtKB">
        <authorList>
            <consortium name="WormBaseParasite"/>
        </authorList>
    </citation>
    <scope>IDENTIFICATION</scope>
</reference>
<accession>A0A1I8A8L9</accession>
<dbReference type="AlphaFoldDB" id="A0A1I8A8L9"/>